<dbReference type="Gene3D" id="2.40.30.70">
    <property type="entry name" value="YaeB-like"/>
    <property type="match status" value="1"/>
</dbReference>
<dbReference type="STRING" id="1703345.A3860_15120"/>
<keyword evidence="4" id="KW-0489">Methyltransferase</keyword>
<dbReference type="GO" id="GO:0008168">
    <property type="term" value="F:methyltransferase activity"/>
    <property type="evidence" value="ECO:0007669"/>
    <property type="project" value="UniProtKB-KW"/>
</dbReference>
<reference evidence="4 5" key="1">
    <citation type="submission" date="2016-03" db="EMBL/GenBank/DDBJ databases">
        <title>Niastella vici sp. nov., isolated from farmland soil.</title>
        <authorList>
            <person name="Chen L."/>
            <person name="Wang D."/>
            <person name="Yang S."/>
            <person name="Wang G."/>
        </authorList>
    </citation>
    <scope>NUCLEOTIDE SEQUENCE [LARGE SCALE GENOMIC DNA]</scope>
    <source>
        <strain evidence="4 5">DJ57</strain>
    </source>
</reference>
<evidence type="ECO:0000259" key="3">
    <source>
        <dbReference type="PROSITE" id="PS51668"/>
    </source>
</evidence>
<dbReference type="InterPro" id="IPR036413">
    <property type="entry name" value="YaeB-like_sf"/>
</dbReference>
<evidence type="ECO:0000256" key="2">
    <source>
        <dbReference type="ARBA" id="ARBA00033753"/>
    </source>
</evidence>
<organism evidence="4 5">
    <name type="scientific">Niastella vici</name>
    <dbReference type="NCBI Taxonomy" id="1703345"/>
    <lineage>
        <taxon>Bacteria</taxon>
        <taxon>Pseudomonadati</taxon>
        <taxon>Bacteroidota</taxon>
        <taxon>Chitinophagia</taxon>
        <taxon>Chitinophagales</taxon>
        <taxon>Chitinophagaceae</taxon>
        <taxon>Niastella</taxon>
    </lineage>
</organism>
<feature type="domain" description="TsaA-like" evidence="3">
    <location>
        <begin position="10"/>
        <end position="140"/>
    </location>
</feature>
<dbReference type="OrthoDB" id="9804309at2"/>
<dbReference type="PROSITE" id="PS01318">
    <property type="entry name" value="TSAA_1"/>
    <property type="match status" value="1"/>
</dbReference>
<dbReference type="PROSITE" id="PS51668">
    <property type="entry name" value="TSAA_2"/>
    <property type="match status" value="1"/>
</dbReference>
<protein>
    <submittedName>
        <fullName evidence="4">tRNA-Thr(GGU) m(6)t(6)A37 methyltransferase TsaA</fullName>
    </submittedName>
</protein>
<keyword evidence="4" id="KW-0808">Transferase</keyword>
<dbReference type="Pfam" id="PF01980">
    <property type="entry name" value="TrmO_N"/>
    <property type="match status" value="1"/>
</dbReference>
<dbReference type="Proteomes" id="UP000192796">
    <property type="component" value="Unassembled WGS sequence"/>
</dbReference>
<dbReference type="InterPro" id="IPR023370">
    <property type="entry name" value="TrmO-like_N"/>
</dbReference>
<accession>A0A1V9G5R7</accession>
<comment type="caution">
    <text evidence="4">The sequence shown here is derived from an EMBL/GenBank/DDBJ whole genome shotgun (WGS) entry which is preliminary data.</text>
</comment>
<dbReference type="GO" id="GO:0032259">
    <property type="term" value="P:methylation"/>
    <property type="evidence" value="ECO:0007669"/>
    <property type="project" value="UniProtKB-KW"/>
</dbReference>
<dbReference type="EMBL" id="LVYD01000013">
    <property type="protein sequence ID" value="OQP65920.1"/>
    <property type="molecule type" value="Genomic_DNA"/>
</dbReference>
<dbReference type="NCBIfam" id="TIGR00104">
    <property type="entry name" value="tRNA_TsaA"/>
    <property type="match status" value="1"/>
</dbReference>
<dbReference type="RefSeq" id="WP_081145927.1">
    <property type="nucleotide sequence ID" value="NZ_LVYD01000013.1"/>
</dbReference>
<keyword evidence="5" id="KW-1185">Reference proteome</keyword>
<evidence type="ECO:0000313" key="4">
    <source>
        <dbReference type="EMBL" id="OQP65920.1"/>
    </source>
</evidence>
<dbReference type="AlphaFoldDB" id="A0A1V9G5R7"/>
<name>A0A1V9G5R7_9BACT</name>
<keyword evidence="1" id="KW-0949">S-adenosyl-L-methionine</keyword>
<sequence>MTTTTTGFSLQPIGLVQSTITNRSDAPRQGYEGAPDVWIELNADYIAALHGLAVGDDIILITWFHQSKRDVLQVHPRGELKNPITGVFATRSPDRPNPLGLHRVTVKKIDKNRLQVGPLEAIDGTPIVDIKPVLDASADA</sequence>
<dbReference type="InterPro" id="IPR036414">
    <property type="entry name" value="YaeB_N_sf"/>
</dbReference>
<evidence type="ECO:0000313" key="5">
    <source>
        <dbReference type="Proteomes" id="UP000192796"/>
    </source>
</evidence>
<dbReference type="PANTHER" id="PTHR12818">
    <property type="entry name" value="TRNA (ADENINE(37)-N6)-METHYLTRANSFERASE"/>
    <property type="match status" value="1"/>
</dbReference>
<gene>
    <name evidence="4" type="ORF">A3860_15120</name>
</gene>
<evidence type="ECO:0000256" key="1">
    <source>
        <dbReference type="ARBA" id="ARBA00022691"/>
    </source>
</evidence>
<dbReference type="InterPro" id="IPR040372">
    <property type="entry name" value="YaeB-like"/>
</dbReference>
<dbReference type="SUPFAM" id="SSF118196">
    <property type="entry name" value="YaeB-like"/>
    <property type="match status" value="1"/>
</dbReference>
<proteinExistence type="inferred from homology"/>
<dbReference type="PANTHER" id="PTHR12818:SF0">
    <property type="entry name" value="TRNA (ADENINE(37)-N6)-METHYLTRANSFERASE"/>
    <property type="match status" value="1"/>
</dbReference>
<dbReference type="CDD" id="cd09281">
    <property type="entry name" value="UPF0066"/>
    <property type="match status" value="1"/>
</dbReference>
<dbReference type="InterPro" id="IPR023368">
    <property type="entry name" value="UPF0066_cons_site"/>
</dbReference>
<comment type="similarity">
    <text evidence="2">Belongs to the tRNA methyltransferase O family.</text>
</comment>